<protein>
    <recommendedName>
        <fullName evidence="8 14">3,4-dihydroxy-2-butanone 4-phosphate synthase</fullName>
        <shortName evidence="14 15">DHBP synthase</shortName>
        <ecNumber evidence="7 14">4.1.99.12</ecNumber>
    </recommendedName>
</protein>
<evidence type="ECO:0000256" key="6">
    <source>
        <dbReference type="ARBA" id="ARBA00008976"/>
    </source>
</evidence>
<evidence type="ECO:0000256" key="8">
    <source>
        <dbReference type="ARBA" id="ARBA00018836"/>
    </source>
</evidence>
<feature type="site" description="Essential for catalytic activity" evidence="14">
    <location>
        <position position="163"/>
    </location>
</feature>
<comment type="cofactor">
    <cofactor evidence="2">
        <name>Mn(2+)</name>
        <dbReference type="ChEBI" id="CHEBI:29035"/>
    </cofactor>
</comment>
<keyword evidence="12 14" id="KW-0464">Manganese</keyword>
<dbReference type="FunFam" id="3.90.870.10:FF:000001">
    <property type="entry name" value="Riboflavin biosynthesis protein RibBA"/>
    <property type="match status" value="1"/>
</dbReference>
<keyword evidence="11 14" id="KW-0460">Magnesium</keyword>
<feature type="site" description="Essential for catalytic activity" evidence="14">
    <location>
        <position position="125"/>
    </location>
</feature>
<comment type="subunit">
    <text evidence="14 15">Homodimer.</text>
</comment>
<evidence type="ECO:0000256" key="2">
    <source>
        <dbReference type="ARBA" id="ARBA00001936"/>
    </source>
</evidence>
<dbReference type="Pfam" id="PF00926">
    <property type="entry name" value="DHBP_synthase"/>
    <property type="match status" value="1"/>
</dbReference>
<dbReference type="EC" id="4.1.99.12" evidence="7 14"/>
<evidence type="ECO:0000256" key="13">
    <source>
        <dbReference type="ARBA" id="ARBA00023239"/>
    </source>
</evidence>
<feature type="binding site" evidence="14">
    <location>
        <position position="31"/>
    </location>
    <ligand>
        <name>D-ribulose 5-phosphate</name>
        <dbReference type="ChEBI" id="CHEBI:58121"/>
    </ligand>
</feature>
<accession>A0A7T5R1C8</accession>
<dbReference type="Gene3D" id="3.90.870.10">
    <property type="entry name" value="DHBP synthase"/>
    <property type="match status" value="1"/>
</dbReference>
<evidence type="ECO:0000256" key="11">
    <source>
        <dbReference type="ARBA" id="ARBA00022842"/>
    </source>
</evidence>
<evidence type="ECO:0000256" key="3">
    <source>
        <dbReference type="ARBA" id="ARBA00002284"/>
    </source>
</evidence>
<sequence>MINAIEELILEIAQGHMVILIDDESRENEGDLIMAAAHVTPQAINFMARFGRGLICMPMAGEMIDRLGLPLMVEDNQSSQQTAFTVSIGARYGITTGISAADRAHTIATAVSTESSPSDIVSPGHVFPLRAREGGIFNRQGHTEAAVDLTRIAGLPPAAVICEIMNDNGSMARLPELLDFAKMHGLKIGTIAGLVEYRQNLERGQAA</sequence>
<feature type="binding site" evidence="14">
    <location>
        <position position="27"/>
    </location>
    <ligand>
        <name>Mg(2+)</name>
        <dbReference type="ChEBI" id="CHEBI:18420"/>
        <label>2</label>
    </ligand>
</feature>
<feature type="binding site" evidence="14">
    <location>
        <begin position="139"/>
        <end position="143"/>
    </location>
    <ligand>
        <name>D-ribulose 5-phosphate</name>
        <dbReference type="ChEBI" id="CHEBI:58121"/>
    </ligand>
</feature>
<dbReference type="SUPFAM" id="SSF55821">
    <property type="entry name" value="YrdC/RibB"/>
    <property type="match status" value="1"/>
</dbReference>
<dbReference type="GO" id="GO:0000287">
    <property type="term" value="F:magnesium ion binding"/>
    <property type="evidence" value="ECO:0007669"/>
    <property type="project" value="UniProtKB-UniRule"/>
</dbReference>
<dbReference type="GO" id="GO:0005829">
    <property type="term" value="C:cytosol"/>
    <property type="evidence" value="ECO:0007669"/>
    <property type="project" value="TreeGrafter"/>
</dbReference>
<dbReference type="GO" id="GO:0030145">
    <property type="term" value="F:manganese ion binding"/>
    <property type="evidence" value="ECO:0007669"/>
    <property type="project" value="UniProtKB-UniRule"/>
</dbReference>
<organism evidence="16 17">
    <name type="scientific">Micavibrio aeruginosavorus</name>
    <dbReference type="NCBI Taxonomy" id="349221"/>
    <lineage>
        <taxon>Bacteria</taxon>
        <taxon>Pseudomonadati</taxon>
        <taxon>Bdellovibrionota</taxon>
        <taxon>Bdellovibrionia</taxon>
        <taxon>Bdellovibrionales</taxon>
        <taxon>Pseudobdellovibrionaceae</taxon>
        <taxon>Micavibrio</taxon>
    </lineage>
</organism>
<dbReference type="HAMAP" id="MF_00180">
    <property type="entry name" value="RibB"/>
    <property type="match status" value="1"/>
</dbReference>
<evidence type="ECO:0000256" key="10">
    <source>
        <dbReference type="ARBA" id="ARBA00022723"/>
    </source>
</evidence>
<dbReference type="EMBL" id="CP066681">
    <property type="protein sequence ID" value="QQG35666.1"/>
    <property type="molecule type" value="Genomic_DNA"/>
</dbReference>
<dbReference type="GO" id="GO:0008686">
    <property type="term" value="F:3,4-dihydroxy-2-butanone-4-phosphate synthase activity"/>
    <property type="evidence" value="ECO:0007669"/>
    <property type="project" value="UniProtKB-UniRule"/>
</dbReference>
<evidence type="ECO:0000256" key="9">
    <source>
        <dbReference type="ARBA" id="ARBA00022619"/>
    </source>
</evidence>
<dbReference type="PANTHER" id="PTHR21327">
    <property type="entry name" value="GTP CYCLOHYDROLASE II-RELATED"/>
    <property type="match status" value="1"/>
</dbReference>
<feature type="binding site" evidence="14">
    <location>
        <position position="27"/>
    </location>
    <ligand>
        <name>Mg(2+)</name>
        <dbReference type="ChEBI" id="CHEBI:18420"/>
        <label>1</label>
    </ligand>
</feature>
<dbReference type="InterPro" id="IPR017945">
    <property type="entry name" value="DHBP_synth_RibB-like_a/b_dom"/>
</dbReference>
<feature type="binding site" evidence="14">
    <location>
        <begin position="26"/>
        <end position="27"/>
    </location>
    <ligand>
        <name>D-ribulose 5-phosphate</name>
        <dbReference type="ChEBI" id="CHEBI:58121"/>
    </ligand>
</feature>
<comment type="catalytic activity">
    <reaction evidence="1 14 15">
        <text>D-ribulose 5-phosphate = (2S)-2-hydroxy-3-oxobutyl phosphate + formate + H(+)</text>
        <dbReference type="Rhea" id="RHEA:18457"/>
        <dbReference type="ChEBI" id="CHEBI:15378"/>
        <dbReference type="ChEBI" id="CHEBI:15740"/>
        <dbReference type="ChEBI" id="CHEBI:58121"/>
        <dbReference type="ChEBI" id="CHEBI:58830"/>
        <dbReference type="EC" id="4.1.99.12"/>
    </reaction>
</comment>
<dbReference type="GO" id="GO:0003935">
    <property type="term" value="F:GTP cyclohydrolase II activity"/>
    <property type="evidence" value="ECO:0007669"/>
    <property type="project" value="TreeGrafter"/>
</dbReference>
<evidence type="ECO:0000256" key="12">
    <source>
        <dbReference type="ARBA" id="ARBA00023211"/>
    </source>
</evidence>
<gene>
    <name evidence="14 16" type="primary">ribB</name>
    <name evidence="16" type="ORF">HYS17_09095</name>
</gene>
<evidence type="ECO:0000256" key="4">
    <source>
        <dbReference type="ARBA" id="ARBA00004904"/>
    </source>
</evidence>
<evidence type="ECO:0000313" key="16">
    <source>
        <dbReference type="EMBL" id="QQG35666.1"/>
    </source>
</evidence>
<comment type="similarity">
    <text evidence="6">In the C-terminal section; belongs to the GTP cyclohydrolase II family.</text>
</comment>
<dbReference type="UniPathway" id="UPA00275">
    <property type="reaction ID" value="UER00399"/>
</dbReference>
<evidence type="ECO:0000256" key="14">
    <source>
        <dbReference type="HAMAP-Rule" id="MF_00180"/>
    </source>
</evidence>
<comment type="pathway">
    <text evidence="4 14 15">Cofactor biosynthesis; riboflavin biosynthesis; 2-hydroxy-3-oxobutyl phosphate from D-ribulose 5-phosphate: step 1/1.</text>
</comment>
<evidence type="ECO:0000256" key="15">
    <source>
        <dbReference type="RuleBase" id="RU003843"/>
    </source>
</evidence>
<proteinExistence type="inferred from homology"/>
<evidence type="ECO:0000313" key="17">
    <source>
        <dbReference type="Proteomes" id="UP000595362"/>
    </source>
</evidence>
<comment type="similarity">
    <text evidence="14 15">Belongs to the DHBP synthase family.</text>
</comment>
<evidence type="ECO:0000256" key="1">
    <source>
        <dbReference type="ARBA" id="ARBA00000141"/>
    </source>
</evidence>
<dbReference type="Proteomes" id="UP000595362">
    <property type="component" value="Chromosome"/>
</dbReference>
<comment type="cofactor">
    <cofactor evidence="14 15">
        <name>Mg(2+)</name>
        <dbReference type="ChEBI" id="CHEBI:18420"/>
    </cofactor>
    <cofactor evidence="14 15">
        <name>Mn(2+)</name>
        <dbReference type="ChEBI" id="CHEBI:29035"/>
    </cofactor>
    <text evidence="14 15">Binds 2 divalent metal cations per subunit. Magnesium or manganese.</text>
</comment>
<comment type="similarity">
    <text evidence="5">In the N-terminal section; belongs to the DHBP synthase family.</text>
</comment>
<feature type="binding site" evidence="14">
    <location>
        <position position="142"/>
    </location>
    <ligand>
        <name>Mg(2+)</name>
        <dbReference type="ChEBI" id="CHEBI:18420"/>
        <label>2</label>
    </ligand>
</feature>
<dbReference type="NCBIfam" id="TIGR00506">
    <property type="entry name" value="ribB"/>
    <property type="match status" value="1"/>
</dbReference>
<evidence type="ECO:0000256" key="7">
    <source>
        <dbReference type="ARBA" id="ARBA00012153"/>
    </source>
</evidence>
<keyword evidence="10 14" id="KW-0479">Metal-binding</keyword>
<keyword evidence="9 14" id="KW-0686">Riboflavin biosynthesis</keyword>
<dbReference type="InterPro" id="IPR000422">
    <property type="entry name" value="DHBP_synthase_RibB"/>
</dbReference>
<evidence type="ECO:0000256" key="5">
    <source>
        <dbReference type="ARBA" id="ARBA00005520"/>
    </source>
</evidence>
<keyword evidence="13 14" id="KW-0456">Lyase</keyword>
<reference evidence="16 17" key="1">
    <citation type="submission" date="2020-07" db="EMBL/GenBank/DDBJ databases">
        <title>Huge and variable diversity of episymbiotic CPR bacteria and DPANN archaea in groundwater ecosystems.</title>
        <authorList>
            <person name="He C.Y."/>
            <person name="Keren R."/>
            <person name="Whittaker M."/>
            <person name="Farag I.F."/>
            <person name="Doudna J."/>
            <person name="Cate J.H.D."/>
            <person name="Banfield J.F."/>
        </authorList>
    </citation>
    <scope>NUCLEOTIDE SEQUENCE [LARGE SCALE GENOMIC DNA]</scope>
    <source>
        <strain evidence="16">NC_groundwater_70_Ag_B-0.1um_54_66</strain>
    </source>
</reference>
<dbReference type="GO" id="GO:0009231">
    <property type="term" value="P:riboflavin biosynthetic process"/>
    <property type="evidence" value="ECO:0007669"/>
    <property type="project" value="UniProtKB-UniRule"/>
</dbReference>
<dbReference type="AlphaFoldDB" id="A0A7T5R1C8"/>
<name>A0A7T5R1C8_9BACT</name>
<dbReference type="PANTHER" id="PTHR21327:SF18">
    <property type="entry name" value="3,4-DIHYDROXY-2-BUTANONE 4-PHOSPHATE SYNTHASE"/>
    <property type="match status" value="1"/>
</dbReference>
<comment type="function">
    <text evidence="3 14 15">Catalyzes the conversion of D-ribulose 5-phosphate to formate and 3,4-dihydroxy-2-butanone 4-phosphate.</text>
</comment>